<dbReference type="InterPro" id="IPR021109">
    <property type="entry name" value="Peptidase_aspartic_dom_sf"/>
</dbReference>
<name>A0A2P5BS13_PARAD</name>
<comment type="caution">
    <text evidence="1">The sequence shown here is derived from an EMBL/GenBank/DDBJ whole genome shotgun (WGS) entry which is preliminary data.</text>
</comment>
<dbReference type="PANTHER" id="PTHR33240:SF15">
    <property type="entry name" value="GAG-PRO-LIKE PROTEIN"/>
    <property type="match status" value="1"/>
</dbReference>
<dbReference type="CDD" id="cd00303">
    <property type="entry name" value="retropepsin_like"/>
    <property type="match status" value="1"/>
</dbReference>
<organism evidence="1 2">
    <name type="scientific">Parasponia andersonii</name>
    <name type="common">Sponia andersonii</name>
    <dbReference type="NCBI Taxonomy" id="3476"/>
    <lineage>
        <taxon>Eukaryota</taxon>
        <taxon>Viridiplantae</taxon>
        <taxon>Streptophyta</taxon>
        <taxon>Embryophyta</taxon>
        <taxon>Tracheophyta</taxon>
        <taxon>Spermatophyta</taxon>
        <taxon>Magnoliopsida</taxon>
        <taxon>eudicotyledons</taxon>
        <taxon>Gunneridae</taxon>
        <taxon>Pentapetalae</taxon>
        <taxon>rosids</taxon>
        <taxon>fabids</taxon>
        <taxon>Rosales</taxon>
        <taxon>Cannabaceae</taxon>
        <taxon>Parasponia</taxon>
    </lineage>
</organism>
<dbReference type="Pfam" id="PF13650">
    <property type="entry name" value="Asp_protease_2"/>
    <property type="match status" value="1"/>
</dbReference>
<proteinExistence type="predicted"/>
<dbReference type="Gene3D" id="2.40.70.10">
    <property type="entry name" value="Acid Proteases"/>
    <property type="match status" value="1"/>
</dbReference>
<reference evidence="2" key="1">
    <citation type="submission" date="2016-06" db="EMBL/GenBank/DDBJ databases">
        <title>Parallel loss of symbiosis genes in relatives of nitrogen-fixing non-legume Parasponia.</title>
        <authorList>
            <person name="Van Velzen R."/>
            <person name="Holmer R."/>
            <person name="Bu F."/>
            <person name="Rutten L."/>
            <person name="Van Zeijl A."/>
            <person name="Liu W."/>
            <person name="Santuari L."/>
            <person name="Cao Q."/>
            <person name="Sharma T."/>
            <person name="Shen D."/>
            <person name="Roswanjaya Y."/>
            <person name="Wardhani T."/>
            <person name="Kalhor M.S."/>
            <person name="Jansen J."/>
            <person name="Van den Hoogen J."/>
            <person name="Gungor B."/>
            <person name="Hartog M."/>
            <person name="Hontelez J."/>
            <person name="Verver J."/>
            <person name="Yang W.-C."/>
            <person name="Schijlen E."/>
            <person name="Repin R."/>
            <person name="Schilthuizen M."/>
            <person name="Schranz E."/>
            <person name="Heidstra R."/>
            <person name="Miyata K."/>
            <person name="Fedorova E."/>
            <person name="Kohlen W."/>
            <person name="Bisseling T."/>
            <person name="Smit S."/>
            <person name="Geurts R."/>
        </authorList>
    </citation>
    <scope>NUCLEOTIDE SEQUENCE [LARGE SCALE GENOMIC DNA]</scope>
    <source>
        <strain evidence="2">cv. WU1-14</strain>
    </source>
</reference>
<protein>
    <submittedName>
        <fullName evidence="1">Aspartic peptidase domain containing protein</fullName>
    </submittedName>
</protein>
<dbReference type="OrthoDB" id="1736143at2759"/>
<dbReference type="Proteomes" id="UP000237105">
    <property type="component" value="Unassembled WGS sequence"/>
</dbReference>
<dbReference type="PANTHER" id="PTHR33240">
    <property type="entry name" value="OS08G0508500 PROTEIN"/>
    <property type="match status" value="1"/>
</dbReference>
<gene>
    <name evidence="1" type="ORF">PanWU01x14_215300</name>
</gene>
<feature type="non-terminal residue" evidence="1">
    <location>
        <position position="166"/>
    </location>
</feature>
<dbReference type="EMBL" id="JXTB01000231">
    <property type="protein sequence ID" value="PON51593.1"/>
    <property type="molecule type" value="Genomic_DNA"/>
</dbReference>
<evidence type="ECO:0000313" key="2">
    <source>
        <dbReference type="Proteomes" id="UP000237105"/>
    </source>
</evidence>
<keyword evidence="2" id="KW-1185">Reference proteome</keyword>
<dbReference type="AlphaFoldDB" id="A0A2P5BS13"/>
<sequence length="166" mass="18824">MAGKAIRNVARQQEDAQTLNFSHNKPLYVEAKANDLKFKRALIDSGSSINIMPWQTFKAASIPESRLIIQVTPLVTFASNAYVTKRHVVVDLQVGPIRAPTKFHVIEADVSYHLLLGRPWIHHNYVVPSTLHQCLKVIKGRKEVMIPATKAPFSQEEVHWVEAEFF</sequence>
<accession>A0A2P5BS13</accession>
<dbReference type="SUPFAM" id="SSF50630">
    <property type="entry name" value="Acid proteases"/>
    <property type="match status" value="1"/>
</dbReference>
<evidence type="ECO:0000313" key="1">
    <source>
        <dbReference type="EMBL" id="PON51593.1"/>
    </source>
</evidence>